<dbReference type="AlphaFoldDB" id="A0A2B7ZK26"/>
<feature type="repeat" description="ANK" evidence="1">
    <location>
        <begin position="491"/>
        <end position="523"/>
    </location>
</feature>
<dbReference type="Proteomes" id="UP000226031">
    <property type="component" value="Unassembled WGS sequence"/>
</dbReference>
<organism evidence="3 4">
    <name type="scientific">[Emmonsia] crescens</name>
    <dbReference type="NCBI Taxonomy" id="73230"/>
    <lineage>
        <taxon>Eukaryota</taxon>
        <taxon>Fungi</taxon>
        <taxon>Dikarya</taxon>
        <taxon>Ascomycota</taxon>
        <taxon>Pezizomycotina</taxon>
        <taxon>Eurotiomycetes</taxon>
        <taxon>Eurotiomycetidae</taxon>
        <taxon>Onygenales</taxon>
        <taxon>Ajellomycetaceae</taxon>
        <taxon>Emergomyces</taxon>
    </lineage>
</organism>
<evidence type="ECO:0000313" key="4">
    <source>
        <dbReference type="Proteomes" id="UP000226031"/>
    </source>
</evidence>
<dbReference type="SUPFAM" id="SSF48403">
    <property type="entry name" value="Ankyrin repeat"/>
    <property type="match status" value="1"/>
</dbReference>
<dbReference type="SMART" id="SM00248">
    <property type="entry name" value="ANK"/>
    <property type="match status" value="2"/>
</dbReference>
<feature type="domain" description="DUF7791" evidence="2">
    <location>
        <begin position="209"/>
        <end position="283"/>
    </location>
</feature>
<dbReference type="EMBL" id="PDND01000061">
    <property type="protein sequence ID" value="PGH33529.1"/>
    <property type="molecule type" value="Genomic_DNA"/>
</dbReference>
<proteinExistence type="predicted"/>
<reference evidence="3 4" key="1">
    <citation type="submission" date="2017-10" db="EMBL/GenBank/DDBJ databases">
        <title>Comparative genomics in systemic dimorphic fungi from Ajellomycetaceae.</title>
        <authorList>
            <person name="Munoz J.F."/>
            <person name="Mcewen J.G."/>
            <person name="Clay O.K."/>
            <person name="Cuomo C.A."/>
        </authorList>
    </citation>
    <scope>NUCLEOTIDE SEQUENCE [LARGE SCALE GENOMIC DNA]</scope>
    <source>
        <strain evidence="3 4">UAMH4076</strain>
    </source>
</reference>
<dbReference type="PANTHER" id="PTHR10039:SF5">
    <property type="entry name" value="NACHT DOMAIN-CONTAINING PROTEIN"/>
    <property type="match status" value="1"/>
</dbReference>
<dbReference type="VEuPathDB" id="FungiDB:EMCG_06942"/>
<keyword evidence="1" id="KW-0040">ANK repeat</keyword>
<dbReference type="Pfam" id="PF25053">
    <property type="entry name" value="DUF7791"/>
    <property type="match status" value="1"/>
</dbReference>
<dbReference type="PANTHER" id="PTHR10039">
    <property type="entry name" value="AMELOGENIN"/>
    <property type="match status" value="1"/>
</dbReference>
<dbReference type="Pfam" id="PF13606">
    <property type="entry name" value="Ank_3"/>
    <property type="match status" value="1"/>
</dbReference>
<keyword evidence="4" id="KW-1185">Reference proteome</keyword>
<accession>A0A2B7ZK26</accession>
<gene>
    <name evidence="3" type="ORF">GX50_03686</name>
</gene>
<comment type="caution">
    <text evidence="3">The sequence shown here is derived from an EMBL/GenBank/DDBJ whole genome shotgun (WGS) entry which is preliminary data.</text>
</comment>
<dbReference type="InterPro" id="IPR036770">
    <property type="entry name" value="Ankyrin_rpt-contain_sf"/>
</dbReference>
<dbReference type="PROSITE" id="PS50297">
    <property type="entry name" value="ANK_REP_REGION"/>
    <property type="match status" value="1"/>
</dbReference>
<evidence type="ECO:0000259" key="2">
    <source>
        <dbReference type="Pfam" id="PF25053"/>
    </source>
</evidence>
<dbReference type="Gene3D" id="1.25.40.20">
    <property type="entry name" value="Ankyrin repeat-containing domain"/>
    <property type="match status" value="1"/>
</dbReference>
<dbReference type="InterPro" id="IPR056693">
    <property type="entry name" value="DUF7791"/>
</dbReference>
<dbReference type="PROSITE" id="PS50088">
    <property type="entry name" value="ANK_REPEAT"/>
    <property type="match status" value="1"/>
</dbReference>
<dbReference type="InterPro" id="IPR002110">
    <property type="entry name" value="Ankyrin_rpt"/>
</dbReference>
<sequence length="569" mass="64359">MEWTVDDVKEALLFVAAQSDVHVNIALFIDALDEHTGDHRELLSLLHNLSKHARSANFRLRLCLASRPENIFQDAFAHAPGFAIHYMTKEDIRQYTAGNIRLQMDGAAEARTSAQLGQLVDEIIKRAEGVFIWVKLVINELVEGLCEGDSIEELRDALSTIPSELEGLYQRALQRCPRSEKLSRPKRRNVAYVMFQIALCAVSRSDLSLAQAKRRLHSRSSGLLEVTSHERTVQFIHQTAKDFMSTKTGHSIICDGIDSTFQETGHVLLLKHFVRNSLNNHQVRDSQELRIQMFSLEKGGRPSIPYLEAFILKLAELERFNTTLAIIDHSQPCPPSLLVEYVKSTGDLEFAFCMIAFLICLKLSVQVKLETHSEIIRAHGGMFLLSALYTPSYAGYGTADIRILETLLRGGVHSDSRVHDHGVTAVSWLIVNYNLTGDSFAFVKTLFEYGADPNQILSSLSPDWPRNPGRLLDAEAFSSIVNSLTLTDDSFGYRPLLYAILYDNKALVRLLIEYGADPCCLNNMGLNVFHPLKEHFEDTDQPLKQFRYEYFISQCEKMKDILFQNYQAV</sequence>
<protein>
    <recommendedName>
        <fullName evidence="2">DUF7791 domain-containing protein</fullName>
    </recommendedName>
</protein>
<evidence type="ECO:0000256" key="1">
    <source>
        <dbReference type="PROSITE-ProRule" id="PRU00023"/>
    </source>
</evidence>
<name>A0A2B7ZK26_9EURO</name>
<evidence type="ECO:0000313" key="3">
    <source>
        <dbReference type="EMBL" id="PGH33529.1"/>
    </source>
</evidence>